<organism evidence="1 2">
    <name type="scientific">Pseudonocardia ailaonensis</name>
    <dbReference type="NCBI Taxonomy" id="367279"/>
    <lineage>
        <taxon>Bacteria</taxon>
        <taxon>Bacillati</taxon>
        <taxon>Actinomycetota</taxon>
        <taxon>Actinomycetes</taxon>
        <taxon>Pseudonocardiales</taxon>
        <taxon>Pseudonocardiaceae</taxon>
        <taxon>Pseudonocardia</taxon>
    </lineage>
</organism>
<evidence type="ECO:0000313" key="2">
    <source>
        <dbReference type="Proteomes" id="UP001500449"/>
    </source>
</evidence>
<keyword evidence="2" id="KW-1185">Reference proteome</keyword>
<name>A0ABN2MU63_9PSEU</name>
<dbReference type="Proteomes" id="UP001500449">
    <property type="component" value="Unassembled WGS sequence"/>
</dbReference>
<dbReference type="EMBL" id="BAAAQK010000003">
    <property type="protein sequence ID" value="GAA1835673.1"/>
    <property type="molecule type" value="Genomic_DNA"/>
</dbReference>
<comment type="caution">
    <text evidence="1">The sequence shown here is derived from an EMBL/GenBank/DDBJ whole genome shotgun (WGS) entry which is preliminary data.</text>
</comment>
<sequence>MTTPPLRPGVRLRSRTCTTEVVVVRPGEASGTLECGGLPMTSDDAPAVATVPATGPGVLLGKRYTDESRTLEVLVTKAGAGPLSLGGIALSLKAAKPLPASD</sequence>
<reference evidence="1 2" key="1">
    <citation type="journal article" date="2019" name="Int. J. Syst. Evol. Microbiol.">
        <title>The Global Catalogue of Microorganisms (GCM) 10K type strain sequencing project: providing services to taxonomists for standard genome sequencing and annotation.</title>
        <authorList>
            <consortium name="The Broad Institute Genomics Platform"/>
            <consortium name="The Broad Institute Genome Sequencing Center for Infectious Disease"/>
            <person name="Wu L."/>
            <person name="Ma J."/>
        </authorList>
    </citation>
    <scope>NUCLEOTIDE SEQUENCE [LARGE SCALE GENOMIC DNA]</scope>
    <source>
        <strain evidence="1 2">JCM 16009</strain>
    </source>
</reference>
<proteinExistence type="predicted"/>
<protein>
    <submittedName>
        <fullName evidence="1">Uncharacterized protein</fullName>
    </submittedName>
</protein>
<accession>A0ABN2MU63</accession>
<dbReference type="RefSeq" id="WP_344413305.1">
    <property type="nucleotide sequence ID" value="NZ_BAAAQK010000003.1"/>
</dbReference>
<evidence type="ECO:0000313" key="1">
    <source>
        <dbReference type="EMBL" id="GAA1835673.1"/>
    </source>
</evidence>
<gene>
    <name evidence="1" type="ORF">GCM10009836_12630</name>
</gene>